<reference evidence="1" key="1">
    <citation type="submission" date="2022-09" db="EMBL/GenBank/DDBJ databases">
        <title>Comparative genomics and taxonomic characterization of three novel marine species of genus Reichenbachiella exhibiting antioxidant and polysaccharide degradation activities.</title>
        <authorList>
            <person name="Muhammad N."/>
            <person name="Lee Y.-J."/>
            <person name="Ko J."/>
            <person name="Kim S.-G."/>
        </authorList>
    </citation>
    <scope>NUCLEOTIDE SEQUENCE</scope>
    <source>
        <strain evidence="1">BKB1-1</strain>
    </source>
</reference>
<sequence length="693" mass="80738">MNRWVQILSMVLWPTAIFAQYPEPDRPQIDIQTFIEGMFQVPDEDINYDDLYESLYQLYLNPIDLNRTNKSELNSLYQLNILQINNLIDYLDQHGPMTSIYELQVIEGFDVITIENILPFVVVRGKDDYQMQGNLLQRITHEENSYFILRAERNLEDKHGYTRIDSGGYVGSPYKLYGRFQSRHSKDFSVGFTFEKDPGEQVIWDSKQKQYGFDYYSYHLFLENKGSFKKISIGDYQMQFGQGLILGSGFNPGKGTETITTVKRGNSGIRPYSSVLESGFMRGAAFTYTVAKRIDISPFYSHIRQDGNIQTATDSESYEEYVSSILETGFHRTYTELENRNKITEDSYGVNLTYNDTHSRNFQGGITYMASHYSHTIQKTPNNYNQYEFKGKYNYNVGLFANYNWHNILLFGEAAQSRSGGRAYVAGFMSSLSPIVSLSFVYRDYDKDFHSFYGNSFSEGSRTINEKGMYWGLKITPSKRWVFAAFYDYFSFPWLRYRAEAPSSGYEYLLKTEYRPSRSVNLYLQYREQSKERTIAQENENIKRLVAGIKRSLAANLDYHLNPALALKSRVQYSSYDLDANSTSGIAIIQDVNVRISKFRISTRFAIFDTEDYDNRQYVYEKDLLYAFSIPAYSGIGTRSYVMLQYNPTRKLTLWTKYGRYHYDEQIESIGSSNERIDGNIKSEIKFQIRYKL</sequence>
<evidence type="ECO:0000313" key="1">
    <source>
        <dbReference type="EMBL" id="UXP30934.1"/>
    </source>
</evidence>
<keyword evidence="2" id="KW-1185">Reference proteome</keyword>
<accession>A0ABY6CKK8</accession>
<dbReference type="EMBL" id="CP106679">
    <property type="protein sequence ID" value="UXP30934.1"/>
    <property type="molecule type" value="Genomic_DNA"/>
</dbReference>
<protein>
    <submittedName>
        <fullName evidence="1">Helix-hairpin-helix domain-containing protein</fullName>
    </submittedName>
</protein>
<gene>
    <name evidence="1" type="ORF">N6H18_11285</name>
</gene>
<dbReference type="RefSeq" id="WP_262308380.1">
    <property type="nucleotide sequence ID" value="NZ_CP106679.1"/>
</dbReference>
<dbReference type="InterPro" id="IPR010994">
    <property type="entry name" value="RuvA_2-like"/>
</dbReference>
<name>A0ABY6CKK8_9BACT</name>
<organism evidence="1 2">
    <name type="scientific">Reichenbachiella agarivorans</name>
    <dbReference type="NCBI Taxonomy" id="2979464"/>
    <lineage>
        <taxon>Bacteria</taxon>
        <taxon>Pseudomonadati</taxon>
        <taxon>Bacteroidota</taxon>
        <taxon>Cytophagia</taxon>
        <taxon>Cytophagales</taxon>
        <taxon>Reichenbachiellaceae</taxon>
        <taxon>Reichenbachiella</taxon>
    </lineage>
</organism>
<dbReference type="Proteomes" id="UP001065174">
    <property type="component" value="Chromosome"/>
</dbReference>
<dbReference type="SUPFAM" id="SSF47781">
    <property type="entry name" value="RuvA domain 2-like"/>
    <property type="match status" value="1"/>
</dbReference>
<evidence type="ECO:0000313" key="2">
    <source>
        <dbReference type="Proteomes" id="UP001065174"/>
    </source>
</evidence>
<proteinExistence type="predicted"/>